<feature type="domain" description="HTH cro/C1-type" evidence="4">
    <location>
        <begin position="10"/>
        <end position="64"/>
    </location>
</feature>
<dbReference type="InterPro" id="IPR015927">
    <property type="entry name" value="Peptidase_S24_S26A/B/C"/>
</dbReference>
<evidence type="ECO:0000259" key="4">
    <source>
        <dbReference type="PROSITE" id="PS50943"/>
    </source>
</evidence>
<protein>
    <submittedName>
        <fullName evidence="5">Helix-turn-helix domain-containing protein</fullName>
    </submittedName>
</protein>
<name>A0ABW7PXE6_9GAMM</name>
<dbReference type="Pfam" id="PF00717">
    <property type="entry name" value="Peptidase_S24"/>
    <property type="match status" value="1"/>
</dbReference>
<dbReference type="InterPro" id="IPR001387">
    <property type="entry name" value="Cro/C1-type_HTH"/>
</dbReference>
<dbReference type="Pfam" id="PF01381">
    <property type="entry name" value="HTH_3"/>
    <property type="match status" value="1"/>
</dbReference>
<evidence type="ECO:0000313" key="6">
    <source>
        <dbReference type="Proteomes" id="UP001611251"/>
    </source>
</evidence>
<keyword evidence="3" id="KW-0804">Transcription</keyword>
<dbReference type="InterPro" id="IPR010982">
    <property type="entry name" value="Lambda_DNA-bd_dom_sf"/>
</dbReference>
<dbReference type="PANTHER" id="PTHR40661">
    <property type="match status" value="1"/>
</dbReference>
<evidence type="ECO:0000256" key="3">
    <source>
        <dbReference type="ARBA" id="ARBA00023163"/>
    </source>
</evidence>
<keyword evidence="1" id="KW-0805">Transcription regulation</keyword>
<dbReference type="EMBL" id="JBGFSN010000004">
    <property type="protein sequence ID" value="MFH8134843.1"/>
    <property type="molecule type" value="Genomic_DNA"/>
</dbReference>
<dbReference type="CDD" id="cd00093">
    <property type="entry name" value="HTH_XRE"/>
    <property type="match status" value="1"/>
</dbReference>
<organism evidence="5 6">
    <name type="scientific">Pantoea osteomyelitidis</name>
    <dbReference type="NCBI Taxonomy" id="3230026"/>
    <lineage>
        <taxon>Bacteria</taxon>
        <taxon>Pseudomonadati</taxon>
        <taxon>Pseudomonadota</taxon>
        <taxon>Gammaproteobacteria</taxon>
        <taxon>Enterobacterales</taxon>
        <taxon>Erwiniaceae</taxon>
        <taxon>Pantoea</taxon>
    </lineage>
</organism>
<keyword evidence="6" id="KW-1185">Reference proteome</keyword>
<dbReference type="SUPFAM" id="SSF51306">
    <property type="entry name" value="LexA/Signal peptidase"/>
    <property type="match status" value="1"/>
</dbReference>
<dbReference type="SMART" id="SM00530">
    <property type="entry name" value="HTH_XRE"/>
    <property type="match status" value="1"/>
</dbReference>
<dbReference type="InterPro" id="IPR039418">
    <property type="entry name" value="LexA-like"/>
</dbReference>
<evidence type="ECO:0000313" key="5">
    <source>
        <dbReference type="EMBL" id="MFH8134843.1"/>
    </source>
</evidence>
<dbReference type="Gene3D" id="2.10.109.10">
    <property type="entry name" value="Umud Fragment, subunit A"/>
    <property type="match status" value="1"/>
</dbReference>
<comment type="caution">
    <text evidence="5">The sequence shown here is derived from an EMBL/GenBank/DDBJ whole genome shotgun (WGS) entry which is preliminary data.</text>
</comment>
<dbReference type="PROSITE" id="PS50943">
    <property type="entry name" value="HTH_CROC1"/>
    <property type="match status" value="1"/>
</dbReference>
<proteinExistence type="predicted"/>
<dbReference type="RefSeq" id="WP_397214983.1">
    <property type="nucleotide sequence ID" value="NZ_JBGFSN010000004.1"/>
</dbReference>
<keyword evidence="2" id="KW-0238">DNA-binding</keyword>
<dbReference type="Proteomes" id="UP001611251">
    <property type="component" value="Unassembled WGS sequence"/>
</dbReference>
<dbReference type="InterPro" id="IPR036286">
    <property type="entry name" value="LexA/Signal_pep-like_sf"/>
</dbReference>
<accession>A0ABW7PXE6</accession>
<dbReference type="Gene3D" id="1.10.260.40">
    <property type="entry name" value="lambda repressor-like DNA-binding domains"/>
    <property type="match status" value="1"/>
</dbReference>
<sequence length="216" mass="24112">MNKESAGDRIRARRKELKLTQKALAAKVGVSHVAVSQWEKDETVPRGENLLRVSEALGCAPAWIVDGEGEIFNFASPPANFCSVPVIPYAQAAHWTADYLLRYPEHDVEFVQSNMDLSASAFALVLQGSAMAPEFYQGDCVIIEPAIFPLPGDFVAAKNGDEAVFMKYRPRGVINGENLFELVPLNEDYPVLRSHQCPLHIIGTMVEHRRYRRRDA</sequence>
<evidence type="ECO:0000256" key="2">
    <source>
        <dbReference type="ARBA" id="ARBA00023125"/>
    </source>
</evidence>
<dbReference type="PANTHER" id="PTHR40661:SF3">
    <property type="entry name" value="FELS-1 PROPHAGE TRANSCRIPTIONAL REGULATOR"/>
    <property type="match status" value="1"/>
</dbReference>
<gene>
    <name evidence="5" type="ORF">ABU178_11765</name>
</gene>
<dbReference type="CDD" id="cd06529">
    <property type="entry name" value="S24_LexA-like"/>
    <property type="match status" value="1"/>
</dbReference>
<evidence type="ECO:0000256" key="1">
    <source>
        <dbReference type="ARBA" id="ARBA00023015"/>
    </source>
</evidence>
<reference evidence="5 6" key="1">
    <citation type="submission" date="2024-08" db="EMBL/GenBank/DDBJ databases">
        <title>Pantoea ronii - a newly identified human opportunistic pathogen.</title>
        <authorList>
            <person name="Keidar-Friedman D."/>
            <person name="Sorek N."/>
            <person name="Leshin-Carmel D."/>
            <person name="Tsur A."/>
            <person name="Amsalem M."/>
            <person name="Tolkach D."/>
            <person name="Brosh-Nissimov T."/>
        </authorList>
    </citation>
    <scope>NUCLEOTIDE SEQUENCE [LARGE SCALE GENOMIC DNA]</scope>
    <source>
        <strain evidence="5 6">AA23256</strain>
    </source>
</reference>
<dbReference type="SUPFAM" id="SSF47413">
    <property type="entry name" value="lambda repressor-like DNA-binding domains"/>
    <property type="match status" value="1"/>
</dbReference>